<evidence type="ECO:0000259" key="1">
    <source>
        <dbReference type="PROSITE" id="PS50280"/>
    </source>
</evidence>
<comment type="caution">
    <text evidence="2">The sequence shown here is derived from an EMBL/GenBank/DDBJ whole genome shotgun (WGS) entry which is preliminary data.</text>
</comment>
<evidence type="ECO:0000313" key="2">
    <source>
        <dbReference type="EMBL" id="TVY55400.1"/>
    </source>
</evidence>
<dbReference type="InterPro" id="IPR053185">
    <property type="entry name" value="SET_domain_protein"/>
</dbReference>
<dbReference type="Gene3D" id="1.25.40.10">
    <property type="entry name" value="Tetratricopeptide repeat domain"/>
    <property type="match status" value="1"/>
</dbReference>
<name>A0A7D8YN08_9HELO</name>
<dbReference type="AlphaFoldDB" id="A0A7D8YN08"/>
<dbReference type="SUPFAM" id="SSF82199">
    <property type="entry name" value="SET domain"/>
    <property type="match status" value="1"/>
</dbReference>
<dbReference type="OrthoDB" id="3480596at2759"/>
<dbReference type="InterPro" id="IPR011990">
    <property type="entry name" value="TPR-like_helical_dom_sf"/>
</dbReference>
<dbReference type="PANTHER" id="PTHR47332">
    <property type="entry name" value="SET DOMAIN-CONTAINING PROTEIN 5"/>
    <property type="match status" value="1"/>
</dbReference>
<reference evidence="2 3" key="1">
    <citation type="submission" date="2018-05" db="EMBL/GenBank/DDBJ databases">
        <title>Whole genome sequencing for identification of molecular markers to develop diagnostic detection tools for the regulated plant pathogen Lachnellula willkommii.</title>
        <authorList>
            <person name="Giroux E."/>
            <person name="Bilodeau G."/>
        </authorList>
    </citation>
    <scope>NUCLEOTIDE SEQUENCE [LARGE SCALE GENOMIC DNA]</scope>
    <source>
        <strain evidence="2 3">CBS 625.97</strain>
    </source>
</reference>
<gene>
    <name evidence="2" type="primary">set5_2</name>
    <name evidence="2" type="ORF">LCER1_G006382</name>
</gene>
<dbReference type="PROSITE" id="PS50280">
    <property type="entry name" value="SET"/>
    <property type="match status" value="1"/>
</dbReference>
<dbReference type="InterPro" id="IPR046341">
    <property type="entry name" value="SET_dom_sf"/>
</dbReference>
<dbReference type="EMBL" id="QGMG01000245">
    <property type="protein sequence ID" value="TVY55400.1"/>
    <property type="molecule type" value="Genomic_DNA"/>
</dbReference>
<dbReference type="InterPro" id="IPR001214">
    <property type="entry name" value="SET_dom"/>
</dbReference>
<organism evidence="2 3">
    <name type="scientific">Lachnellula cervina</name>
    <dbReference type="NCBI Taxonomy" id="1316786"/>
    <lineage>
        <taxon>Eukaryota</taxon>
        <taxon>Fungi</taxon>
        <taxon>Dikarya</taxon>
        <taxon>Ascomycota</taxon>
        <taxon>Pezizomycotina</taxon>
        <taxon>Leotiomycetes</taxon>
        <taxon>Helotiales</taxon>
        <taxon>Lachnaceae</taxon>
        <taxon>Lachnellula</taxon>
    </lineage>
</organism>
<feature type="domain" description="SET" evidence="1">
    <location>
        <begin position="6"/>
        <end position="156"/>
    </location>
</feature>
<dbReference type="Gene3D" id="2.170.270.10">
    <property type="entry name" value="SET domain"/>
    <property type="match status" value="1"/>
</dbReference>
<sequence>MDDARHLIEQKESQGKGLGILAVQNIPCGTRIIAEAGLLRINRDTLKVPDIINAFKRLSPSQKKLYLELHEYACDAFRRATEQEVNQDWEEIPKLHRRVLGVWVANCFDDVFLLGSRINHSCTPNVHFAYNSALEKETFHAIRDIRAGEEVTIMYINGTNRTRGQRQDELKKWGFQCNCPTCEDTPQGRKKEEKRVELFKLDQELAKYTCFHFEHGPEDSWKKALKVAQRIAALQKSEGLLDIELSNSYHDAARYSAKLGDVSMALLWTEKKLEVVRYCVGVDYPDWQSE</sequence>
<dbReference type="SMART" id="SM00317">
    <property type="entry name" value="SET"/>
    <property type="match status" value="1"/>
</dbReference>
<dbReference type="CDD" id="cd20071">
    <property type="entry name" value="SET_SMYD"/>
    <property type="match status" value="1"/>
</dbReference>
<accession>A0A7D8YN08</accession>
<proteinExistence type="predicted"/>
<evidence type="ECO:0000313" key="3">
    <source>
        <dbReference type="Proteomes" id="UP000481288"/>
    </source>
</evidence>
<dbReference type="Proteomes" id="UP000481288">
    <property type="component" value="Unassembled WGS sequence"/>
</dbReference>
<protein>
    <submittedName>
        <fullName evidence="2">SET domain-containing protein 5</fullName>
    </submittedName>
</protein>
<keyword evidence="3" id="KW-1185">Reference proteome</keyword>
<dbReference type="PANTHER" id="PTHR47332:SF2">
    <property type="entry name" value="SET-6"/>
    <property type="match status" value="1"/>
</dbReference>
<dbReference type="Pfam" id="PF00856">
    <property type="entry name" value="SET"/>
    <property type="match status" value="1"/>
</dbReference>